<evidence type="ECO:0000259" key="1">
    <source>
        <dbReference type="Pfam" id="PF03551"/>
    </source>
</evidence>
<feature type="domain" description="Transcription regulator PadR N-terminal" evidence="1">
    <location>
        <begin position="12"/>
        <end position="88"/>
    </location>
</feature>
<reference evidence="2 3" key="1">
    <citation type="journal article" date="2013" name="ISME J.">
        <title>A metabolic model for members of the genus Tetrasphaera involved in enhanced biological phosphorus removal.</title>
        <authorList>
            <person name="Kristiansen R."/>
            <person name="Nguyen H.T.T."/>
            <person name="Saunders A.M."/>
            <person name="Nielsen J.L."/>
            <person name="Wimmer R."/>
            <person name="Le V.Q."/>
            <person name="McIlroy S.J."/>
            <person name="Petrovski S."/>
            <person name="Seviour R.J."/>
            <person name="Calteau A."/>
            <person name="Nielsen K.L."/>
            <person name="Nielsen P.H."/>
        </authorList>
    </citation>
    <scope>NUCLEOTIDE SEQUENCE [LARGE SCALE GENOMIC DNA]</scope>
    <source>
        <strain evidence="2 3">Ben110</strain>
    </source>
</reference>
<evidence type="ECO:0000313" key="3">
    <source>
        <dbReference type="Proteomes" id="UP000035763"/>
    </source>
</evidence>
<accession>W6K102</accession>
<proteinExistence type="predicted"/>
<dbReference type="InterPro" id="IPR036390">
    <property type="entry name" value="WH_DNA-bd_sf"/>
</dbReference>
<dbReference type="OrthoDB" id="1683430at2"/>
<gene>
    <name evidence="2" type="ORF">BN11_1200017</name>
</gene>
<protein>
    <submittedName>
        <fullName evidence="2">Putative Transcriptional regulator PadR family protein</fullName>
    </submittedName>
</protein>
<name>W6K102_9MICO</name>
<dbReference type="STRING" id="1193182.BN11_1200017"/>
<dbReference type="Gene3D" id="1.10.10.10">
    <property type="entry name" value="Winged helix-like DNA-binding domain superfamily/Winged helix DNA-binding domain"/>
    <property type="match status" value="1"/>
</dbReference>
<dbReference type="Proteomes" id="UP000035763">
    <property type="component" value="Unassembled WGS sequence"/>
</dbReference>
<dbReference type="AlphaFoldDB" id="W6K102"/>
<dbReference type="InterPro" id="IPR036388">
    <property type="entry name" value="WH-like_DNA-bd_sf"/>
</dbReference>
<evidence type="ECO:0000313" key="2">
    <source>
        <dbReference type="EMBL" id="CCH71939.1"/>
    </source>
</evidence>
<dbReference type="SUPFAM" id="SSF46785">
    <property type="entry name" value="Winged helix' DNA-binding domain"/>
    <property type="match status" value="1"/>
</dbReference>
<dbReference type="Pfam" id="PF03551">
    <property type="entry name" value="PadR"/>
    <property type="match status" value="1"/>
</dbReference>
<dbReference type="RefSeq" id="WP_048696911.1">
    <property type="nucleotide sequence ID" value="NZ_HG764815.1"/>
</dbReference>
<organism evidence="2 3">
    <name type="scientific">Nostocoides australiense Ben110</name>
    <dbReference type="NCBI Taxonomy" id="1193182"/>
    <lineage>
        <taxon>Bacteria</taxon>
        <taxon>Bacillati</taxon>
        <taxon>Actinomycetota</taxon>
        <taxon>Actinomycetes</taxon>
        <taxon>Micrococcales</taxon>
        <taxon>Intrasporangiaceae</taxon>
        <taxon>Nostocoides</taxon>
    </lineage>
</organism>
<dbReference type="InterPro" id="IPR005149">
    <property type="entry name" value="Tscrpt_reg_PadR_N"/>
</dbReference>
<sequence>MEKLSNAEFTLLLMMAEQPGITGYTITRLVDERGLGAWAGVASSSVYNGLSRVEHRDLAQSAPDDTKTGRGPRGRCYTLTPAGKRALRAALRQALSTTREHDPRFNLALSGIDTLPATTAASCLRERAAYLAAEHTRLSAIRDAQAHEPTSAAGLLFDRILHAVEAERAWSAAAAQQIASRTERTDR</sequence>
<comment type="caution">
    <text evidence="2">The sequence shown here is derived from an EMBL/GenBank/DDBJ whole genome shotgun (WGS) entry which is preliminary data.</text>
</comment>
<keyword evidence="3" id="KW-1185">Reference proteome</keyword>
<dbReference type="EMBL" id="CAJA01000025">
    <property type="protein sequence ID" value="CCH71939.1"/>
    <property type="molecule type" value="Genomic_DNA"/>
</dbReference>